<evidence type="ECO:0000259" key="2">
    <source>
        <dbReference type="PROSITE" id="PS50943"/>
    </source>
</evidence>
<feature type="domain" description="HTH cro/C1-type" evidence="2">
    <location>
        <begin position="26"/>
        <end position="75"/>
    </location>
</feature>
<dbReference type="PANTHER" id="PTHR46558:SF4">
    <property type="entry name" value="DNA-BIDING PHAGE PROTEIN"/>
    <property type="match status" value="1"/>
</dbReference>
<reference evidence="3" key="1">
    <citation type="journal article" date="2021" name="Proc. Natl. Acad. Sci. U.S.A.">
        <title>A Catalog of Tens of Thousands of Viruses from Human Metagenomes Reveals Hidden Associations with Chronic Diseases.</title>
        <authorList>
            <person name="Tisza M.J."/>
            <person name="Buck C.B."/>
        </authorList>
    </citation>
    <scope>NUCLEOTIDE SEQUENCE</scope>
    <source>
        <strain evidence="3">Ct8mF2</strain>
    </source>
</reference>
<dbReference type="EMBL" id="BK015454">
    <property type="protein sequence ID" value="DAE07689.1"/>
    <property type="molecule type" value="Genomic_DNA"/>
</dbReference>
<dbReference type="CDD" id="cd00093">
    <property type="entry name" value="HTH_XRE"/>
    <property type="match status" value="2"/>
</dbReference>
<organism evidence="3">
    <name type="scientific">Podoviridae sp. ct8mF2</name>
    <dbReference type="NCBI Taxonomy" id="2825224"/>
    <lineage>
        <taxon>Viruses</taxon>
        <taxon>Duplodnaviria</taxon>
        <taxon>Heunggongvirae</taxon>
        <taxon>Uroviricota</taxon>
        <taxon>Caudoviricetes</taxon>
    </lineage>
</organism>
<dbReference type="SUPFAM" id="SSF51306">
    <property type="entry name" value="LexA/Signal peptidase"/>
    <property type="match status" value="1"/>
</dbReference>
<dbReference type="InterPro" id="IPR010982">
    <property type="entry name" value="Lambda_DNA-bd_dom_sf"/>
</dbReference>
<dbReference type="GO" id="GO:0003677">
    <property type="term" value="F:DNA binding"/>
    <property type="evidence" value="ECO:0007669"/>
    <property type="project" value="UniProtKB-KW"/>
</dbReference>
<feature type="domain" description="HTH cro/C1-type" evidence="2">
    <location>
        <begin position="140"/>
        <end position="185"/>
    </location>
</feature>
<dbReference type="PANTHER" id="PTHR46558">
    <property type="entry name" value="TRACRIPTIONAL REGULATORY PROTEIN-RELATED-RELATED"/>
    <property type="match status" value="1"/>
</dbReference>
<keyword evidence="1" id="KW-0238">DNA-binding</keyword>
<dbReference type="PROSITE" id="PS50943">
    <property type="entry name" value="HTH_CROC1"/>
    <property type="match status" value="2"/>
</dbReference>
<accession>A0A8S5PML4</accession>
<proteinExistence type="predicted"/>
<dbReference type="SUPFAM" id="SSF47413">
    <property type="entry name" value="lambda repressor-like DNA-binding domains"/>
    <property type="match status" value="2"/>
</dbReference>
<dbReference type="Gene3D" id="1.10.260.40">
    <property type="entry name" value="lambda repressor-like DNA-binding domains"/>
    <property type="match status" value="2"/>
</dbReference>
<dbReference type="Gene3D" id="2.10.109.10">
    <property type="entry name" value="Umud Fragment, subunit A"/>
    <property type="match status" value="1"/>
</dbReference>
<dbReference type="InterPro" id="IPR036286">
    <property type="entry name" value="LexA/Signal_pep-like_sf"/>
</dbReference>
<name>A0A8S5PML4_9CAUD</name>
<protein>
    <submittedName>
        <fullName evidence="3">Helix-turn-helix domain protein</fullName>
    </submittedName>
</protein>
<evidence type="ECO:0000256" key="1">
    <source>
        <dbReference type="ARBA" id="ARBA00023125"/>
    </source>
</evidence>
<dbReference type="Pfam" id="PF01381">
    <property type="entry name" value="HTH_3"/>
    <property type="match status" value="2"/>
</dbReference>
<sequence>MKKREISDIEKEECKLLKQLFNDRKKELGLSQAKIAGLIGVTQAAINHYLNGTNALNASIASEFAKVLGVPVGSFSWRLEKEINEMSNSLIISGGVINGALHNNIGGVHNNTSYTLNQNKEQINLSEWVLAAREYAGPEMTQEKLAEHLGRTKANVSAMENGRSKPSFEQMMEIHRVTGYPLPYQQNAGRDLINGNQTNTSYTLNQGLPIEPNPEELGDADKHFLKSMPLLDIDIAVRHLSNPNKDRTQIQGNGDRAATFIPHSGHTVGVRMADDVEFAGIKRGDILIVEPNIPPRDKDLVLICIDNTGYQRGMVGRLSIAIDGTHTIIYDGGSGVPLPDGAFIAGVVVEVKRRLIPTDILLSRLDPDYNILQSKQRE</sequence>
<evidence type="ECO:0000313" key="3">
    <source>
        <dbReference type="EMBL" id="DAE07689.1"/>
    </source>
</evidence>
<dbReference type="SMART" id="SM00530">
    <property type="entry name" value="HTH_XRE"/>
    <property type="match status" value="2"/>
</dbReference>
<dbReference type="InterPro" id="IPR001387">
    <property type="entry name" value="Cro/C1-type_HTH"/>
</dbReference>